<dbReference type="EMBL" id="GEDC01021886">
    <property type="protein sequence ID" value="JAS15412.1"/>
    <property type="molecule type" value="Transcribed_RNA"/>
</dbReference>
<feature type="signal peptide" evidence="4">
    <location>
        <begin position="1"/>
        <end position="20"/>
    </location>
</feature>
<feature type="chain" id="PRO_5008580533" evidence="4">
    <location>
        <begin position="21"/>
        <end position="167"/>
    </location>
</feature>
<evidence type="ECO:0000256" key="1">
    <source>
        <dbReference type="ARBA" id="ARBA00022460"/>
    </source>
</evidence>
<protein>
    <submittedName>
        <fullName evidence="5">Uncharacterized protein</fullName>
    </submittedName>
</protein>
<dbReference type="GO" id="GO:0042302">
    <property type="term" value="F:structural constituent of cuticle"/>
    <property type="evidence" value="ECO:0007669"/>
    <property type="project" value="UniProtKB-UniRule"/>
</dbReference>
<dbReference type="PROSITE" id="PS51155">
    <property type="entry name" value="CHIT_BIND_RR_2"/>
    <property type="match status" value="1"/>
</dbReference>
<dbReference type="InterPro" id="IPR000618">
    <property type="entry name" value="Insect_cuticle"/>
</dbReference>
<dbReference type="PRINTS" id="PR00947">
    <property type="entry name" value="CUTICLE"/>
</dbReference>
<evidence type="ECO:0000313" key="5">
    <source>
        <dbReference type="EMBL" id="JAS15412.1"/>
    </source>
</evidence>
<dbReference type="InterPro" id="IPR051217">
    <property type="entry name" value="Insect_Cuticle_Struc_Prot"/>
</dbReference>
<keyword evidence="4" id="KW-0732">Signal</keyword>
<evidence type="ECO:0000256" key="2">
    <source>
        <dbReference type="PROSITE-ProRule" id="PRU00497"/>
    </source>
</evidence>
<dbReference type="PANTHER" id="PTHR12236">
    <property type="entry name" value="STRUCTURAL CONTITUENT OF CUTICLE"/>
    <property type="match status" value="1"/>
</dbReference>
<keyword evidence="1 2" id="KW-0193">Cuticle</keyword>
<feature type="non-terminal residue" evidence="5">
    <location>
        <position position="1"/>
    </location>
</feature>
<feature type="compositionally biased region" description="Basic and acidic residues" evidence="3">
    <location>
        <begin position="62"/>
        <end position="73"/>
    </location>
</feature>
<proteinExistence type="predicted"/>
<evidence type="ECO:0000256" key="3">
    <source>
        <dbReference type="SAM" id="MobiDB-lite"/>
    </source>
</evidence>
<sequence length="167" mass="17979">SAVMDSKIFVFLSLMAVTRAGYLSGAHVPVVAAAPTAATVEEYDPHPEYSYAYNVNDPQTGDVKEQHESRHGDVVQGRYSLNEPDGSRRQVDYTSDPVNGFNAVVSRQPGQHPVVQQRVAPVSAAAYTTRVPAPAPTPRASLPLYQPVAATYQTAYSPAPVLTYAHP</sequence>
<name>A0A1B6CPK0_9HEMI</name>
<organism evidence="5">
    <name type="scientific">Clastoptera arizonana</name>
    <name type="common">Arizona spittle bug</name>
    <dbReference type="NCBI Taxonomy" id="38151"/>
    <lineage>
        <taxon>Eukaryota</taxon>
        <taxon>Metazoa</taxon>
        <taxon>Ecdysozoa</taxon>
        <taxon>Arthropoda</taxon>
        <taxon>Hexapoda</taxon>
        <taxon>Insecta</taxon>
        <taxon>Pterygota</taxon>
        <taxon>Neoptera</taxon>
        <taxon>Paraneoptera</taxon>
        <taxon>Hemiptera</taxon>
        <taxon>Auchenorrhyncha</taxon>
        <taxon>Cercopoidea</taxon>
        <taxon>Clastopteridae</taxon>
        <taxon>Clastoptera</taxon>
    </lineage>
</organism>
<reference evidence="5" key="1">
    <citation type="submission" date="2015-12" db="EMBL/GenBank/DDBJ databases">
        <title>De novo transcriptome assembly of four potential Pierce s Disease insect vectors from Arizona vineyards.</title>
        <authorList>
            <person name="Tassone E.E."/>
        </authorList>
    </citation>
    <scope>NUCLEOTIDE SEQUENCE</scope>
</reference>
<dbReference type="GO" id="GO:0005615">
    <property type="term" value="C:extracellular space"/>
    <property type="evidence" value="ECO:0007669"/>
    <property type="project" value="TreeGrafter"/>
</dbReference>
<dbReference type="PANTHER" id="PTHR12236:SF86">
    <property type="entry name" value="CCP84AC-RELATED"/>
    <property type="match status" value="1"/>
</dbReference>
<accession>A0A1B6CPK0</accession>
<dbReference type="Pfam" id="PF00379">
    <property type="entry name" value="Chitin_bind_4"/>
    <property type="match status" value="1"/>
</dbReference>
<dbReference type="AlphaFoldDB" id="A0A1B6CPK0"/>
<gene>
    <name evidence="5" type="ORF">g.5307</name>
</gene>
<feature type="region of interest" description="Disordered" evidence="3">
    <location>
        <begin position="58"/>
        <end position="89"/>
    </location>
</feature>
<dbReference type="GO" id="GO:0031012">
    <property type="term" value="C:extracellular matrix"/>
    <property type="evidence" value="ECO:0007669"/>
    <property type="project" value="TreeGrafter"/>
</dbReference>
<evidence type="ECO:0000256" key="4">
    <source>
        <dbReference type="SAM" id="SignalP"/>
    </source>
</evidence>